<protein>
    <submittedName>
        <fullName evidence="1">Phage virion morphogenesis protein</fullName>
    </submittedName>
</protein>
<evidence type="ECO:0000313" key="1">
    <source>
        <dbReference type="EMBL" id="MFD2874051.1"/>
    </source>
</evidence>
<dbReference type="RefSeq" id="WP_377187967.1">
    <property type="nucleotide sequence ID" value="NZ_JBHUPD010000003.1"/>
</dbReference>
<organism evidence="1 2">
    <name type="scientific">Mucilaginibacter ximonensis</name>
    <dbReference type="NCBI Taxonomy" id="538021"/>
    <lineage>
        <taxon>Bacteria</taxon>
        <taxon>Pseudomonadati</taxon>
        <taxon>Bacteroidota</taxon>
        <taxon>Sphingobacteriia</taxon>
        <taxon>Sphingobacteriales</taxon>
        <taxon>Sphingobacteriaceae</taxon>
        <taxon>Mucilaginibacter</taxon>
    </lineage>
</organism>
<reference evidence="2" key="1">
    <citation type="journal article" date="2019" name="Int. J. Syst. Evol. Microbiol.">
        <title>The Global Catalogue of Microorganisms (GCM) 10K type strain sequencing project: providing services to taxonomists for standard genome sequencing and annotation.</title>
        <authorList>
            <consortium name="The Broad Institute Genomics Platform"/>
            <consortium name="The Broad Institute Genome Sequencing Center for Infectious Disease"/>
            <person name="Wu L."/>
            <person name="Ma J."/>
        </authorList>
    </citation>
    <scope>NUCLEOTIDE SEQUENCE [LARGE SCALE GENOMIC DNA]</scope>
    <source>
        <strain evidence="2">KCTC 22437</strain>
    </source>
</reference>
<accession>A0ABW5YGY2</accession>
<dbReference type="Proteomes" id="UP001597557">
    <property type="component" value="Unassembled WGS sequence"/>
</dbReference>
<keyword evidence="2" id="KW-1185">Reference proteome</keyword>
<gene>
    <name evidence="1" type="ORF">ACFS5N_16330</name>
</gene>
<name>A0ABW5YGY2_9SPHI</name>
<dbReference type="EMBL" id="JBHUPD010000003">
    <property type="protein sequence ID" value="MFD2874051.1"/>
    <property type="molecule type" value="Genomic_DNA"/>
</dbReference>
<dbReference type="InterPro" id="IPR006522">
    <property type="entry name" value="Phage_virion_morphogenesis"/>
</dbReference>
<dbReference type="Pfam" id="PF05069">
    <property type="entry name" value="Phage_tail_S"/>
    <property type="match status" value="1"/>
</dbReference>
<comment type="caution">
    <text evidence="1">The sequence shown here is derived from an EMBL/GenBank/DDBJ whole genome shotgun (WGS) entry which is preliminary data.</text>
</comment>
<proteinExistence type="predicted"/>
<sequence length="182" mass="20919">MSKGREQVKIIFSKLKSGMDAAMNELPMIIGNEVVNYTLEAFDKQGWNGKPWEERKNDKDPGRAINIKTGRMKRGNRIIRTTVNSVVVGNDVPYAPIHNNGGVIKRSAHSETFVRPRFKRGDNRGKFRRMTREERSAAPAQGFQVKAYEINMPQRQFIGVTPEEIKRVKRVANQHIIKFIKR</sequence>
<evidence type="ECO:0000313" key="2">
    <source>
        <dbReference type="Proteomes" id="UP001597557"/>
    </source>
</evidence>